<protein>
    <recommendedName>
        <fullName evidence="3">RNA polymerase sigma factor (Sigma-70 family)</fullName>
    </recommendedName>
</protein>
<evidence type="ECO:0008006" key="3">
    <source>
        <dbReference type="Google" id="ProtNLM"/>
    </source>
</evidence>
<accession>A0A4R3KGB6</accession>
<comment type="caution">
    <text evidence="1">The sequence shown here is derived from an EMBL/GenBank/DDBJ whole genome shotgun (WGS) entry which is preliminary data.</text>
</comment>
<gene>
    <name evidence="1" type="ORF">EDC37_101232</name>
</gene>
<organism evidence="1 2">
    <name type="scientific">Pectinatus cerevisiiphilus</name>
    <dbReference type="NCBI Taxonomy" id="86956"/>
    <lineage>
        <taxon>Bacteria</taxon>
        <taxon>Bacillati</taxon>
        <taxon>Bacillota</taxon>
        <taxon>Negativicutes</taxon>
        <taxon>Selenomonadales</taxon>
        <taxon>Selenomonadaceae</taxon>
        <taxon>Pectinatus</taxon>
    </lineage>
</organism>
<keyword evidence="2" id="KW-1185">Reference proteome</keyword>
<dbReference type="EMBL" id="SMAA01000001">
    <property type="protein sequence ID" value="TCS82059.1"/>
    <property type="molecule type" value="Genomic_DNA"/>
</dbReference>
<dbReference type="AlphaFoldDB" id="A0A4R3KGB6"/>
<evidence type="ECO:0000313" key="1">
    <source>
        <dbReference type="EMBL" id="TCS82059.1"/>
    </source>
</evidence>
<evidence type="ECO:0000313" key="2">
    <source>
        <dbReference type="Proteomes" id="UP000295188"/>
    </source>
</evidence>
<proteinExistence type="predicted"/>
<dbReference type="RefSeq" id="WP_132547034.1">
    <property type="nucleotide sequence ID" value="NZ_SMAA01000001.1"/>
</dbReference>
<dbReference type="OrthoDB" id="2449942at2"/>
<dbReference type="SUPFAM" id="SSF88659">
    <property type="entry name" value="Sigma3 and sigma4 domains of RNA polymerase sigma factors"/>
    <property type="match status" value="1"/>
</dbReference>
<dbReference type="Proteomes" id="UP000295188">
    <property type="component" value="Unassembled WGS sequence"/>
</dbReference>
<reference evidence="1 2" key="1">
    <citation type="submission" date="2019-03" db="EMBL/GenBank/DDBJ databases">
        <title>Genomic Encyclopedia of Type Strains, Phase IV (KMG-IV): sequencing the most valuable type-strain genomes for metagenomic binning, comparative biology and taxonomic classification.</title>
        <authorList>
            <person name="Goeker M."/>
        </authorList>
    </citation>
    <scope>NUCLEOTIDE SEQUENCE [LARGE SCALE GENOMIC DNA]</scope>
    <source>
        <strain evidence="1 2">DSM 20467</strain>
    </source>
</reference>
<sequence>MKRNLEELITLAHHKNQTAMNEIISIFSAQLQSYKYKLNGEDTSQDLKLLIIEIVNKIDLEKFYGKTDKVFMAYISKSLLHEKFKLYKRNKEKKENEEYFSERYEVPYNKNDYSNILLKYSLDYLSNEEMSVIYYIYFIGYTVKMVSIKSHLSIYRIYAIRKRALKKIKEQTYTHLKKER</sequence>
<name>A0A4R3KGB6_9FIRM</name>
<dbReference type="InterPro" id="IPR013324">
    <property type="entry name" value="RNA_pol_sigma_r3/r4-like"/>
</dbReference>